<evidence type="ECO:0000256" key="3">
    <source>
        <dbReference type="ARBA" id="ARBA00022898"/>
    </source>
</evidence>
<dbReference type="SUPFAM" id="SSF53686">
    <property type="entry name" value="Tryptophan synthase beta subunit-like PLP-dependent enzymes"/>
    <property type="match status" value="1"/>
</dbReference>
<evidence type="ECO:0000259" key="8">
    <source>
        <dbReference type="Pfam" id="PF14821"/>
    </source>
</evidence>
<dbReference type="PANTHER" id="PTHR42690:SF1">
    <property type="entry name" value="THREONINE SYNTHASE-LIKE 2"/>
    <property type="match status" value="1"/>
</dbReference>
<protein>
    <recommendedName>
        <fullName evidence="5">Threonine synthase</fullName>
        <ecNumber evidence="5">4.2.3.1</ecNumber>
    </recommendedName>
</protein>
<dbReference type="CDD" id="cd01560">
    <property type="entry name" value="Thr-synth_2"/>
    <property type="match status" value="1"/>
</dbReference>
<dbReference type="Gene3D" id="3.90.1380.10">
    <property type="entry name" value="Threonine synthase, N-terminal domain"/>
    <property type="match status" value="1"/>
</dbReference>
<dbReference type="EMBL" id="UNOZ01000022">
    <property type="protein sequence ID" value="SYX90869.1"/>
    <property type="molecule type" value="Genomic_DNA"/>
</dbReference>
<dbReference type="InterPro" id="IPR001926">
    <property type="entry name" value="TrpB-like_PALP"/>
</dbReference>
<evidence type="ECO:0000256" key="5">
    <source>
        <dbReference type="NCBIfam" id="TIGR00260"/>
    </source>
</evidence>
<keyword evidence="3 6" id="KW-0663">Pyridoxal phosphate</keyword>
<proteinExistence type="inferred from homology"/>
<feature type="domain" description="Tryptophan synthase beta chain-like PALP" evidence="7">
    <location>
        <begin position="89"/>
        <end position="344"/>
    </location>
</feature>
<dbReference type="Pfam" id="PF14821">
    <property type="entry name" value="Thr_synth_N"/>
    <property type="match status" value="1"/>
</dbReference>
<dbReference type="Proteomes" id="UP000263595">
    <property type="component" value="Unassembled WGS sequence"/>
</dbReference>
<sequence length="462" mass="50389">MHYVSTRNGDVRAHFREVVLSGPAADGGLYVPAHLPVISPEEIASWSWLPFDELVWRVIAPFVGDAIDDQRLRALLSDSYKGFTHRAITPLQQIGHNEWILQLFHGPTRTSKDFAAQLQARLVSHFLEACGGEALVVGATNGDTGIAAIEAFASRPNVRLAILYPRNEIPADRLAVLQAADPASVQLLPVDGSFDDCQTLVARLFRAWPLDGLIPVCFNSTNWVGVLAQIVFYFHAALQLGGGTRPVGFSVPAASFAEIYAGFIAQKMGLPINQVIVSTNSNDALHRFIHRNRYTPHASQRTSSPAMDFSLYSNLERFIWELYGRSGSSVAALMEHFEACGELSIGNAQWLQARVLFDSYAVDESEVRREVLRLRDDAGIIVDPHTAVGALAGRTHRRSLGAPMVTLGQIAPIKSAALLAQLGVWDAEVASPPRLHDGPPGLRRGDLDGLCKALQAAQSRRV</sequence>
<reference evidence="10" key="1">
    <citation type="submission" date="2018-08" db="EMBL/GenBank/DDBJ databases">
        <authorList>
            <person name="Blom J."/>
        </authorList>
    </citation>
    <scope>NUCLEOTIDE SEQUENCE [LARGE SCALE GENOMIC DNA]</scope>
    <source>
        <strain evidence="10">CCOS 865</strain>
    </source>
</reference>
<dbReference type="InterPro" id="IPR029144">
    <property type="entry name" value="Thr_synth_N"/>
</dbReference>
<dbReference type="InterPro" id="IPR037158">
    <property type="entry name" value="Thr_synth_N_sf"/>
</dbReference>
<dbReference type="Gene3D" id="3.40.50.1100">
    <property type="match status" value="2"/>
</dbReference>
<dbReference type="EC" id="4.2.3.1" evidence="5"/>
<dbReference type="PANTHER" id="PTHR42690">
    <property type="entry name" value="THREONINE SYNTHASE FAMILY MEMBER"/>
    <property type="match status" value="1"/>
</dbReference>
<evidence type="ECO:0000256" key="2">
    <source>
        <dbReference type="ARBA" id="ARBA00005517"/>
    </source>
</evidence>
<dbReference type="RefSeq" id="WP_119142497.1">
    <property type="nucleotide sequence ID" value="NZ_CBCSFL010000011.1"/>
</dbReference>
<dbReference type="AlphaFoldDB" id="A0A383RUZ2"/>
<gene>
    <name evidence="9" type="primary">thrC</name>
    <name evidence="9" type="ORF">CCOS865_03136</name>
</gene>
<dbReference type="NCBIfam" id="TIGR00260">
    <property type="entry name" value="thrC"/>
    <property type="match status" value="1"/>
</dbReference>
<dbReference type="Pfam" id="PF00291">
    <property type="entry name" value="PALP"/>
    <property type="match status" value="1"/>
</dbReference>
<dbReference type="GO" id="GO:0004795">
    <property type="term" value="F:threonine synthase activity"/>
    <property type="evidence" value="ECO:0007669"/>
    <property type="project" value="UniProtKB-UniRule"/>
</dbReference>
<organism evidence="9 10">
    <name type="scientific">Pseudomonas reidholzensis</name>
    <dbReference type="NCBI Taxonomy" id="1785162"/>
    <lineage>
        <taxon>Bacteria</taxon>
        <taxon>Pseudomonadati</taxon>
        <taxon>Pseudomonadota</taxon>
        <taxon>Gammaproteobacteria</taxon>
        <taxon>Pseudomonadales</taxon>
        <taxon>Pseudomonadaceae</taxon>
        <taxon>Pseudomonas</taxon>
    </lineage>
</organism>
<feature type="modified residue" description="N6-(pyridoxal phosphate)lysine" evidence="6">
    <location>
        <position position="112"/>
    </location>
</feature>
<dbReference type="InterPro" id="IPR051166">
    <property type="entry name" value="Threonine_Synthase"/>
</dbReference>
<comment type="cofactor">
    <cofactor evidence="1 6">
        <name>pyridoxal 5'-phosphate</name>
        <dbReference type="ChEBI" id="CHEBI:597326"/>
    </cofactor>
</comment>
<accession>A0A383RUZ2</accession>
<dbReference type="InterPro" id="IPR036052">
    <property type="entry name" value="TrpB-like_PALP_sf"/>
</dbReference>
<keyword evidence="4 9" id="KW-0456">Lyase</keyword>
<keyword evidence="10" id="KW-1185">Reference proteome</keyword>
<evidence type="ECO:0000313" key="10">
    <source>
        <dbReference type="Proteomes" id="UP000263595"/>
    </source>
</evidence>
<comment type="similarity">
    <text evidence="2">Belongs to the threonine synthase family.</text>
</comment>
<name>A0A383RUZ2_9PSED</name>
<dbReference type="GO" id="GO:0009088">
    <property type="term" value="P:threonine biosynthetic process"/>
    <property type="evidence" value="ECO:0007669"/>
    <property type="project" value="UniProtKB-UniRule"/>
</dbReference>
<dbReference type="InterPro" id="IPR004450">
    <property type="entry name" value="Thr_synthase-like"/>
</dbReference>
<evidence type="ECO:0000256" key="6">
    <source>
        <dbReference type="PIRSR" id="PIRSR604450-51"/>
    </source>
</evidence>
<evidence type="ECO:0000313" key="9">
    <source>
        <dbReference type="EMBL" id="SYX90869.1"/>
    </source>
</evidence>
<dbReference type="OrthoDB" id="6951144at2"/>
<evidence type="ECO:0000259" key="7">
    <source>
        <dbReference type="Pfam" id="PF00291"/>
    </source>
</evidence>
<evidence type="ECO:0000256" key="4">
    <source>
        <dbReference type="ARBA" id="ARBA00023239"/>
    </source>
</evidence>
<evidence type="ECO:0000256" key="1">
    <source>
        <dbReference type="ARBA" id="ARBA00001933"/>
    </source>
</evidence>
<feature type="domain" description="Threonine synthase N-terminal" evidence="8">
    <location>
        <begin position="2"/>
        <end position="80"/>
    </location>
</feature>